<feature type="region of interest" description="Disordered" evidence="1">
    <location>
        <begin position="1"/>
        <end position="23"/>
    </location>
</feature>
<reference evidence="2 3" key="1">
    <citation type="submission" date="2014-02" db="EMBL/GenBank/DDBJ databases">
        <title>Expanding our view of genomic diversity in Candidatus Accumulibacter clades.</title>
        <authorList>
            <person name="Skennerton C.T."/>
            <person name="Barr J.J."/>
            <person name="Slater F.R."/>
            <person name="Bond P.L."/>
            <person name="Tyson G.W."/>
        </authorList>
    </citation>
    <scope>NUCLEOTIDE SEQUENCE [LARGE SCALE GENOMIC DNA]</scope>
    <source>
        <strain evidence="3">BA-92</strain>
    </source>
</reference>
<dbReference type="AlphaFoldDB" id="A0A011PSH5"/>
<proteinExistence type="predicted"/>
<evidence type="ECO:0000313" key="2">
    <source>
        <dbReference type="EMBL" id="EXI79937.1"/>
    </source>
</evidence>
<protein>
    <recommendedName>
        <fullName evidence="4">DUF3467 domain-containing protein</fullName>
    </recommendedName>
</protein>
<organism evidence="2 3">
    <name type="scientific">Candidatus Accumulibacter appositus</name>
    <dbReference type="NCBI Taxonomy" id="1454003"/>
    <lineage>
        <taxon>Bacteria</taxon>
        <taxon>Pseudomonadati</taxon>
        <taxon>Pseudomonadota</taxon>
        <taxon>Betaproteobacteria</taxon>
        <taxon>Candidatus Accumulibacter</taxon>
    </lineage>
</organism>
<sequence length="103" mass="11614">MNKASQEEVTQMADEGPVAEPKQRIKWQTEGLKSSYANFANANCTREEVVLNFGVNNGWDRAQPEVEIQLGHRIMLSPFAAKRLATMLAQLIAEYEGRYGELK</sequence>
<dbReference type="EMBL" id="JEMX01000044">
    <property type="protein sequence ID" value="EXI79937.1"/>
    <property type="molecule type" value="Genomic_DNA"/>
</dbReference>
<accession>A0A011PSH5</accession>
<dbReference type="InterPro" id="IPR021857">
    <property type="entry name" value="DUF3467"/>
</dbReference>
<dbReference type="Proteomes" id="UP000021816">
    <property type="component" value="Unassembled WGS sequence"/>
</dbReference>
<evidence type="ECO:0008006" key="4">
    <source>
        <dbReference type="Google" id="ProtNLM"/>
    </source>
</evidence>
<evidence type="ECO:0000256" key="1">
    <source>
        <dbReference type="SAM" id="MobiDB-lite"/>
    </source>
</evidence>
<gene>
    <name evidence="2" type="ORF">AW10_02082</name>
</gene>
<dbReference type="Pfam" id="PF11950">
    <property type="entry name" value="DUF3467"/>
    <property type="match status" value="1"/>
</dbReference>
<name>A0A011PSH5_9PROT</name>
<comment type="caution">
    <text evidence="2">The sequence shown here is derived from an EMBL/GenBank/DDBJ whole genome shotgun (WGS) entry which is preliminary data.</text>
</comment>
<dbReference type="STRING" id="1454003.AW10_02082"/>
<dbReference type="PATRIC" id="fig|1454003.3.peg.2121"/>
<evidence type="ECO:0000313" key="3">
    <source>
        <dbReference type="Proteomes" id="UP000021816"/>
    </source>
</evidence>